<dbReference type="CDD" id="cd02961">
    <property type="entry name" value="PDI_a_family"/>
    <property type="match status" value="1"/>
</dbReference>
<feature type="domain" description="Thioredoxin" evidence="3">
    <location>
        <begin position="128"/>
        <end position="233"/>
    </location>
</feature>
<dbReference type="GO" id="GO:0005788">
    <property type="term" value="C:endoplasmic reticulum lumen"/>
    <property type="evidence" value="ECO:0007669"/>
    <property type="project" value="TreeGrafter"/>
</dbReference>
<feature type="domain" description="J" evidence="2">
    <location>
        <begin position="33"/>
        <end position="98"/>
    </location>
</feature>
<dbReference type="PANTHER" id="PTHR44340:SF1">
    <property type="entry name" value="DNAJ HOMOLOG SUBFAMILY C MEMBER 10"/>
    <property type="match status" value="1"/>
</dbReference>
<dbReference type="PANTHER" id="PTHR44340">
    <property type="entry name" value="DNAJ HOMOLOG SUBFAMILY C MEMBER 10"/>
    <property type="match status" value="1"/>
</dbReference>
<protein>
    <recommendedName>
        <fullName evidence="1">DnaJ homolog subfamily C member 10</fullName>
    </recommendedName>
</protein>
<dbReference type="Gene3D" id="1.10.287.110">
    <property type="entry name" value="DnaJ domain"/>
    <property type="match status" value="1"/>
</dbReference>
<dbReference type="GO" id="GO:0051787">
    <property type="term" value="F:misfolded protein binding"/>
    <property type="evidence" value="ECO:0007669"/>
    <property type="project" value="TreeGrafter"/>
</dbReference>
<evidence type="ECO:0000259" key="2">
    <source>
        <dbReference type="PROSITE" id="PS50076"/>
    </source>
</evidence>
<dbReference type="SUPFAM" id="SSF52833">
    <property type="entry name" value="Thioredoxin-like"/>
    <property type="match status" value="5"/>
</dbReference>
<accession>A0A8W8L9F9</accession>
<organism evidence="4 5">
    <name type="scientific">Magallana gigas</name>
    <name type="common">Pacific oyster</name>
    <name type="synonym">Crassostrea gigas</name>
    <dbReference type="NCBI Taxonomy" id="29159"/>
    <lineage>
        <taxon>Eukaryota</taxon>
        <taxon>Metazoa</taxon>
        <taxon>Spiralia</taxon>
        <taxon>Lophotrochozoa</taxon>
        <taxon>Mollusca</taxon>
        <taxon>Bivalvia</taxon>
        <taxon>Autobranchia</taxon>
        <taxon>Pteriomorphia</taxon>
        <taxon>Ostreida</taxon>
        <taxon>Ostreoidea</taxon>
        <taxon>Ostreidae</taxon>
        <taxon>Magallana</taxon>
    </lineage>
</organism>
<feature type="domain" description="Thioredoxin" evidence="3">
    <location>
        <begin position="425"/>
        <end position="551"/>
    </location>
</feature>
<dbReference type="InterPro" id="IPR001623">
    <property type="entry name" value="DnaJ_domain"/>
</dbReference>
<dbReference type="InterPro" id="IPR036869">
    <property type="entry name" value="J_dom_sf"/>
</dbReference>
<dbReference type="Pfam" id="PF00085">
    <property type="entry name" value="Thioredoxin"/>
    <property type="match status" value="4"/>
</dbReference>
<dbReference type="SMART" id="SM00271">
    <property type="entry name" value="DnaJ"/>
    <property type="match status" value="1"/>
</dbReference>
<evidence type="ECO:0000313" key="5">
    <source>
        <dbReference type="Proteomes" id="UP000005408"/>
    </source>
</evidence>
<feature type="domain" description="Thioredoxin" evidence="3">
    <location>
        <begin position="553"/>
        <end position="641"/>
    </location>
</feature>
<dbReference type="CDD" id="cd06257">
    <property type="entry name" value="DnaJ"/>
    <property type="match status" value="1"/>
</dbReference>
<evidence type="ECO:0000313" key="4">
    <source>
        <dbReference type="EnsemblMetazoa" id="G27160.1:cds"/>
    </source>
</evidence>
<dbReference type="Proteomes" id="UP000005408">
    <property type="component" value="Unassembled WGS sequence"/>
</dbReference>
<dbReference type="PROSITE" id="PS51352">
    <property type="entry name" value="THIOREDOXIN_2"/>
    <property type="match status" value="4"/>
</dbReference>
<dbReference type="PROSITE" id="PS00194">
    <property type="entry name" value="THIOREDOXIN_1"/>
    <property type="match status" value="2"/>
</dbReference>
<sequence>MLNEKGKEIGTMHCMRILVWCLVALLGVLAGEDFYLLLGVERSATTKEIRKAFKKLAITKHPDKNPEDSKAHDNFLKITRAYEVLKDEDLRKKYDMHGEEGLKEDFHGGGQYESWHFYNEEFGIYDDDQEIITLSRSDFEQSVDGTEDIWFINFYSPHCSHCHELAPTWREVAKELEGVIRIGAVNCEDDFMLCRQNGIHSFPSLVMFPAREKYHGSRENRDLVKHALKFVKAEVVELWDGNFQKSLDERLEKPWMIAFCGEEACLSKTNRLKLAAILSDVVNFGTLRCKHNENLCDKLGREHGIIYYGTEGVEKDKGIEISGADPQEIAFQVMSQLPDVQNLNKDVFENIIRRMSKGQEKDWLIHFVDDEEHQDIEFRKLPAMLPEFRVGRVNCRKLWEICRKLHVNKFPAFYVFKRSGGYEIYYGRATAHDVSAFARDSAGTKLVSLGPDDFNPSKVGPDSREPWFVDFFAPWCPPCMRLLPEFRKAARDYNGGVNFGTVDCTIHGDLCQVYNIRSYPTTIFYNQSIPHQYHGHHDSYHILEFIQDTLSPPVVVLDREKFTQLVHGADKDTRWFVDFFAPWCGPCQQLAPQWRKLAKMLQDFDGVKVGQVDCQAHGDLCGSENVNSYPTIRLYSKSEQGFSQFHPYNNWARDATAIMAWMFESNLVPSNLEDINNNNFYWNVLRSSKPWLIDFYAPWCNHCHMFRPKIEVVAKKLKGRVNIGKVNCDRDQGLCQQVGLSGYPSIRLYRGIYPGQDAQHPFGEDIEIYEAQELLDYLHEILPEVSEQQPEADRNPLDHDEL</sequence>
<dbReference type="InterPro" id="IPR013766">
    <property type="entry name" value="Thioredoxin_domain"/>
</dbReference>
<dbReference type="AlphaFoldDB" id="A0A8W8L9F9"/>
<feature type="domain" description="Thioredoxin" evidence="3">
    <location>
        <begin position="646"/>
        <end position="780"/>
    </location>
</feature>
<dbReference type="Pfam" id="PF00226">
    <property type="entry name" value="DnaJ"/>
    <property type="match status" value="1"/>
</dbReference>
<dbReference type="FunFam" id="1.10.287.110:FF:000029">
    <property type="entry name" value="DnaJ homolog subfamily C member 10"/>
    <property type="match status" value="1"/>
</dbReference>
<dbReference type="InterPro" id="IPR052460">
    <property type="entry name" value="ER_disulfide_reductase"/>
</dbReference>
<dbReference type="CDD" id="cd03004">
    <property type="entry name" value="PDI_a_ERdj5_C"/>
    <property type="match status" value="1"/>
</dbReference>
<evidence type="ECO:0000256" key="1">
    <source>
        <dbReference type="ARBA" id="ARBA00020920"/>
    </source>
</evidence>
<dbReference type="PROSITE" id="PS50076">
    <property type="entry name" value="DNAJ_2"/>
    <property type="match status" value="1"/>
</dbReference>
<dbReference type="InterPro" id="IPR035674">
    <property type="entry name" value="ERdj5_TRX_C"/>
</dbReference>
<reference evidence="4" key="1">
    <citation type="submission" date="2022-08" db="UniProtKB">
        <authorList>
            <consortium name="EnsemblMetazoa"/>
        </authorList>
    </citation>
    <scope>IDENTIFICATION</scope>
    <source>
        <strain evidence="4">05x7-T-G4-1.051#20</strain>
    </source>
</reference>
<proteinExistence type="predicted"/>
<dbReference type="SUPFAM" id="SSF46565">
    <property type="entry name" value="Chaperone J-domain"/>
    <property type="match status" value="1"/>
</dbReference>
<dbReference type="GO" id="GO:0036498">
    <property type="term" value="P:IRE1-mediated unfolded protein response"/>
    <property type="evidence" value="ECO:0007669"/>
    <property type="project" value="TreeGrafter"/>
</dbReference>
<name>A0A8W8L9F9_MAGGI</name>
<dbReference type="Gene3D" id="3.40.30.10">
    <property type="entry name" value="Glutaredoxin"/>
    <property type="match status" value="6"/>
</dbReference>
<dbReference type="PRINTS" id="PR00625">
    <property type="entry name" value="JDOMAIN"/>
</dbReference>
<dbReference type="InterPro" id="IPR017937">
    <property type="entry name" value="Thioredoxin_CS"/>
</dbReference>
<dbReference type="InterPro" id="IPR036249">
    <property type="entry name" value="Thioredoxin-like_sf"/>
</dbReference>
<evidence type="ECO:0000259" key="3">
    <source>
        <dbReference type="PROSITE" id="PS51352"/>
    </source>
</evidence>
<dbReference type="GO" id="GO:0016671">
    <property type="term" value="F:oxidoreductase activity, acting on a sulfur group of donors, disulfide as acceptor"/>
    <property type="evidence" value="ECO:0007669"/>
    <property type="project" value="TreeGrafter"/>
</dbReference>
<dbReference type="PRINTS" id="PR00421">
    <property type="entry name" value="THIOREDOXIN"/>
</dbReference>
<keyword evidence="5" id="KW-1185">Reference proteome</keyword>
<dbReference type="EnsemblMetazoa" id="G27160.1">
    <property type="protein sequence ID" value="G27160.1:cds"/>
    <property type="gene ID" value="G27160"/>
</dbReference>
<dbReference type="FunFam" id="3.40.30.10:FF:000087">
    <property type="entry name" value="DnaJ homolog subfamily C member 10"/>
    <property type="match status" value="1"/>
</dbReference>
<dbReference type="GO" id="GO:0015035">
    <property type="term" value="F:protein-disulfide reductase activity"/>
    <property type="evidence" value="ECO:0007669"/>
    <property type="project" value="TreeGrafter"/>
</dbReference>